<dbReference type="FunFam" id="3.30.420.40:FF:000148">
    <property type="entry name" value="Actin, alpha skeletal muscle"/>
    <property type="match status" value="1"/>
</dbReference>
<keyword evidence="3" id="KW-0963">Cytoplasm</keyword>
<dbReference type="SUPFAM" id="SSF53067">
    <property type="entry name" value="Actin-like ATPase domain"/>
    <property type="match status" value="1"/>
</dbReference>
<dbReference type="FunFam" id="2.30.36.70:FF:000001">
    <property type="entry name" value="Actin, alpha skeletal muscle"/>
    <property type="match status" value="1"/>
</dbReference>
<dbReference type="EMBL" id="JABWUV010000005">
    <property type="protein sequence ID" value="KAF6354213.1"/>
    <property type="molecule type" value="Genomic_DNA"/>
</dbReference>
<evidence type="ECO:0000256" key="5">
    <source>
        <dbReference type="ARBA" id="ARBA00022840"/>
    </source>
</evidence>
<feature type="compositionally biased region" description="Low complexity" evidence="7">
    <location>
        <begin position="98"/>
        <end position="110"/>
    </location>
</feature>
<evidence type="ECO:0000313" key="8">
    <source>
        <dbReference type="EMBL" id="KAF6354213.1"/>
    </source>
</evidence>
<evidence type="ECO:0000256" key="7">
    <source>
        <dbReference type="SAM" id="MobiDB-lite"/>
    </source>
</evidence>
<evidence type="ECO:0000313" key="9">
    <source>
        <dbReference type="Proteomes" id="UP000527355"/>
    </source>
</evidence>
<sequence length="110" mass="11668">MSDNELSALVVDNGSGVCKAGFGGDDAPWAVFPCVVGRPRHQGVVVGMGQKDSYVGNEAQGKHGVLTLRRPIEHGVITDWGDWRRPGTTPSTTSCAWPPRSTPSCSPRPP</sequence>
<dbReference type="InterPro" id="IPR004000">
    <property type="entry name" value="Actin"/>
</dbReference>
<evidence type="ECO:0000256" key="4">
    <source>
        <dbReference type="ARBA" id="ARBA00022741"/>
    </source>
</evidence>
<dbReference type="GO" id="GO:0005524">
    <property type="term" value="F:ATP binding"/>
    <property type="evidence" value="ECO:0007669"/>
    <property type="project" value="UniProtKB-KW"/>
</dbReference>
<accession>A0A7J7XWQ3</accession>
<feature type="region of interest" description="Disordered" evidence="7">
    <location>
        <begin position="79"/>
        <end position="110"/>
    </location>
</feature>
<reference evidence="8 9" key="1">
    <citation type="journal article" date="2020" name="Nature">
        <title>Six reference-quality genomes reveal evolution of bat adaptations.</title>
        <authorList>
            <person name="Jebb D."/>
            <person name="Huang Z."/>
            <person name="Pippel M."/>
            <person name="Hughes G.M."/>
            <person name="Lavrichenko K."/>
            <person name="Devanna P."/>
            <person name="Winkler S."/>
            <person name="Jermiin L.S."/>
            <person name="Skirmuntt E.C."/>
            <person name="Katzourakis A."/>
            <person name="Burkitt-Gray L."/>
            <person name="Ray D.A."/>
            <person name="Sullivan K.A.M."/>
            <person name="Roscito J.G."/>
            <person name="Kirilenko B.M."/>
            <person name="Davalos L.M."/>
            <person name="Corthals A.P."/>
            <person name="Power M.L."/>
            <person name="Jones G."/>
            <person name="Ransome R.D."/>
            <person name="Dechmann D.K.N."/>
            <person name="Locatelli A.G."/>
            <person name="Puechmaille S.J."/>
            <person name="Fedrigo O."/>
            <person name="Jarvis E.D."/>
            <person name="Hiller M."/>
            <person name="Vernes S.C."/>
            <person name="Myers E.W."/>
            <person name="Teeling E.C."/>
        </authorList>
    </citation>
    <scope>NUCLEOTIDE SEQUENCE [LARGE SCALE GENOMIC DNA]</scope>
    <source>
        <strain evidence="8">MMyoMyo1</strain>
        <tissue evidence="8">Flight muscle</tissue>
    </source>
</reference>
<dbReference type="Pfam" id="PF00022">
    <property type="entry name" value="Actin"/>
    <property type="match status" value="1"/>
</dbReference>
<dbReference type="Gene3D" id="2.30.36.70">
    <property type="entry name" value="Actin, Chain A, domain 2"/>
    <property type="match status" value="1"/>
</dbReference>
<evidence type="ECO:0000256" key="2">
    <source>
        <dbReference type="ARBA" id="ARBA00006752"/>
    </source>
</evidence>
<organism evidence="8 9">
    <name type="scientific">Myotis myotis</name>
    <name type="common">Greater mouse-eared bat</name>
    <name type="synonym">Vespertilio myotis</name>
    <dbReference type="NCBI Taxonomy" id="51298"/>
    <lineage>
        <taxon>Eukaryota</taxon>
        <taxon>Metazoa</taxon>
        <taxon>Chordata</taxon>
        <taxon>Craniata</taxon>
        <taxon>Vertebrata</taxon>
        <taxon>Euteleostomi</taxon>
        <taxon>Mammalia</taxon>
        <taxon>Eutheria</taxon>
        <taxon>Laurasiatheria</taxon>
        <taxon>Chiroptera</taxon>
        <taxon>Yangochiroptera</taxon>
        <taxon>Vespertilionidae</taxon>
        <taxon>Myotis</taxon>
    </lineage>
</organism>
<keyword evidence="4" id="KW-0547">Nucleotide-binding</keyword>
<keyword evidence="5" id="KW-0067">ATP-binding</keyword>
<evidence type="ECO:0000256" key="1">
    <source>
        <dbReference type="ARBA" id="ARBA00004245"/>
    </source>
</evidence>
<name>A0A7J7XWQ3_MYOMY</name>
<dbReference type="GO" id="GO:0005856">
    <property type="term" value="C:cytoskeleton"/>
    <property type="evidence" value="ECO:0007669"/>
    <property type="project" value="UniProtKB-SubCell"/>
</dbReference>
<dbReference type="InterPro" id="IPR043129">
    <property type="entry name" value="ATPase_NBD"/>
</dbReference>
<comment type="subcellular location">
    <subcellularLocation>
        <location evidence="1">Cytoplasm</location>
        <location evidence="1">Cytoskeleton</location>
    </subcellularLocation>
</comment>
<evidence type="ECO:0000256" key="3">
    <source>
        <dbReference type="ARBA" id="ARBA00022490"/>
    </source>
</evidence>
<keyword evidence="9" id="KW-1185">Reference proteome</keyword>
<dbReference type="Proteomes" id="UP000527355">
    <property type="component" value="Unassembled WGS sequence"/>
</dbReference>
<dbReference type="VEuPathDB" id="HostDB:GeneID_118656816"/>
<dbReference type="AlphaFoldDB" id="A0A7J7XWQ3"/>
<dbReference type="PRINTS" id="PR00190">
    <property type="entry name" value="ACTIN"/>
</dbReference>
<evidence type="ECO:0000256" key="6">
    <source>
        <dbReference type="ARBA" id="ARBA00023212"/>
    </source>
</evidence>
<keyword evidence="6" id="KW-0206">Cytoskeleton</keyword>
<gene>
    <name evidence="8" type="ORF">mMyoMyo1_000243</name>
</gene>
<dbReference type="Gene3D" id="3.30.420.40">
    <property type="match status" value="1"/>
</dbReference>
<comment type="similarity">
    <text evidence="2">Belongs to the actin family.</text>
</comment>
<comment type="caution">
    <text evidence="8">The sequence shown here is derived from an EMBL/GenBank/DDBJ whole genome shotgun (WGS) entry which is preliminary data.</text>
</comment>
<proteinExistence type="inferred from homology"/>
<protein>
    <submittedName>
        <fullName evidence="8">Actin beta like 2</fullName>
    </submittedName>
</protein>